<evidence type="ECO:0000259" key="4">
    <source>
        <dbReference type="Pfam" id="PF13407"/>
    </source>
</evidence>
<dbReference type="NCBIfam" id="TIGR02637">
    <property type="entry name" value="RhaS"/>
    <property type="match status" value="1"/>
</dbReference>
<name>A0ABW7QNZ2_9ACTN</name>
<feature type="chain" id="PRO_5045184084" evidence="3">
    <location>
        <begin position="41"/>
        <end position="375"/>
    </location>
</feature>
<dbReference type="SUPFAM" id="SSF53822">
    <property type="entry name" value="Periplasmic binding protein-like I"/>
    <property type="match status" value="1"/>
</dbReference>
<dbReference type="Gene3D" id="3.40.50.2300">
    <property type="match status" value="2"/>
</dbReference>
<feature type="signal peptide" evidence="3">
    <location>
        <begin position="1"/>
        <end position="40"/>
    </location>
</feature>
<protein>
    <submittedName>
        <fullName evidence="5">Rhamnose ABC transporter substrate-binding protein</fullName>
    </submittedName>
</protein>
<dbReference type="RefSeq" id="WP_397712383.1">
    <property type="nucleotide sequence ID" value="NZ_JBIRGN010000003.1"/>
</dbReference>
<dbReference type="Pfam" id="PF13407">
    <property type="entry name" value="Peripla_BP_4"/>
    <property type="match status" value="1"/>
</dbReference>
<dbReference type="InterPro" id="IPR028082">
    <property type="entry name" value="Peripla_BP_I"/>
</dbReference>
<comment type="caution">
    <text evidence="5">The sequence shown here is derived from an EMBL/GenBank/DDBJ whole genome shotgun (WGS) entry which is preliminary data.</text>
</comment>
<proteinExistence type="predicted"/>
<comment type="subcellular location">
    <subcellularLocation>
        <location evidence="1">Cell envelope</location>
    </subcellularLocation>
</comment>
<gene>
    <name evidence="5" type="primary">rhaS</name>
    <name evidence="5" type="ORF">ACH4F9_16905</name>
</gene>
<dbReference type="PANTHER" id="PTHR30036">
    <property type="entry name" value="D-XYLOSE-BINDING PERIPLASMIC PROTEIN"/>
    <property type="match status" value="1"/>
</dbReference>
<feature type="region of interest" description="Disordered" evidence="2">
    <location>
        <begin position="42"/>
        <end position="64"/>
    </location>
</feature>
<dbReference type="Proteomes" id="UP001610818">
    <property type="component" value="Unassembled WGS sequence"/>
</dbReference>
<dbReference type="InterPro" id="IPR013459">
    <property type="entry name" value="RhaS"/>
</dbReference>
<evidence type="ECO:0000256" key="1">
    <source>
        <dbReference type="ARBA" id="ARBA00004196"/>
    </source>
</evidence>
<evidence type="ECO:0000256" key="2">
    <source>
        <dbReference type="SAM" id="MobiDB-lite"/>
    </source>
</evidence>
<organism evidence="5 6">
    <name type="scientific">Streptomyces longisporoflavus</name>
    <dbReference type="NCBI Taxonomy" id="28044"/>
    <lineage>
        <taxon>Bacteria</taxon>
        <taxon>Bacillati</taxon>
        <taxon>Actinomycetota</taxon>
        <taxon>Actinomycetes</taxon>
        <taxon>Kitasatosporales</taxon>
        <taxon>Streptomycetaceae</taxon>
        <taxon>Streptomyces</taxon>
    </lineage>
</organism>
<dbReference type="PANTHER" id="PTHR30036:SF8">
    <property type="entry name" value="ABC-TYPE SUGAR TRANSPORT SYSTEM PERIPLASMIC COMPONENT-LIKE PROTEIN"/>
    <property type="match status" value="1"/>
</dbReference>
<sequence length="375" mass="39918">MLSPRRSARRSPLRSVRRAALTRACVTLAAVTSLALTATACGGTTKESSKNDDAGKASNAKADPNAKTKKGLTVAFLPKQVNNPYFTVADKGGEKALKDLGSSYKETGPNSATDTSGQVSYVNTLTQQQVDAMAVSAQDPGALCTALKQAMKNDIKVVTYDSDTNPGCRDVFVSQASAEALGRTQVELLGKQLDYKGEIAILSAAQTATNQNTWIGYMKKELKKPEYKNMKLVKTAYGNDDAQQSFQQTQGLLQEHPKLAGIISPTTVGIKAAAQYLSGSKYKGKVKLTGLGTPNDMRQYVKNGTVEGFELWDPAKLGALAAHTAVALKSGQITGKEGEKFEAGDLGSFTIGAKGVVDLGEPTVFDKKNIDQYKF</sequence>
<evidence type="ECO:0000313" key="6">
    <source>
        <dbReference type="Proteomes" id="UP001610818"/>
    </source>
</evidence>
<reference evidence="5 6" key="1">
    <citation type="submission" date="2024-10" db="EMBL/GenBank/DDBJ databases">
        <title>The Natural Products Discovery Center: Release of the First 8490 Sequenced Strains for Exploring Actinobacteria Biosynthetic Diversity.</title>
        <authorList>
            <person name="Kalkreuter E."/>
            <person name="Kautsar S.A."/>
            <person name="Yang D."/>
            <person name="Bader C.D."/>
            <person name="Teijaro C.N."/>
            <person name="Fluegel L."/>
            <person name="Davis C.M."/>
            <person name="Simpson J.R."/>
            <person name="Lauterbach L."/>
            <person name="Steele A.D."/>
            <person name="Gui C."/>
            <person name="Meng S."/>
            <person name="Li G."/>
            <person name="Viehrig K."/>
            <person name="Ye F."/>
            <person name="Su P."/>
            <person name="Kiefer A.F."/>
            <person name="Nichols A."/>
            <person name="Cepeda A.J."/>
            <person name="Yan W."/>
            <person name="Fan B."/>
            <person name="Jiang Y."/>
            <person name="Adhikari A."/>
            <person name="Zheng C.-J."/>
            <person name="Schuster L."/>
            <person name="Cowan T.M."/>
            <person name="Smanski M.J."/>
            <person name="Chevrette M.G."/>
            <person name="De Carvalho L.P.S."/>
            <person name="Shen B."/>
        </authorList>
    </citation>
    <scope>NUCLEOTIDE SEQUENCE [LARGE SCALE GENOMIC DNA]</scope>
    <source>
        <strain evidence="5 6">NPDC017990</strain>
    </source>
</reference>
<dbReference type="CDD" id="cd20000">
    <property type="entry name" value="PBP1_ABC_rhamnose"/>
    <property type="match status" value="1"/>
</dbReference>
<dbReference type="EMBL" id="JBIRGQ010000003">
    <property type="protein sequence ID" value="MFH8546682.1"/>
    <property type="molecule type" value="Genomic_DNA"/>
</dbReference>
<feature type="domain" description="Periplasmic binding protein" evidence="4">
    <location>
        <begin position="74"/>
        <end position="332"/>
    </location>
</feature>
<dbReference type="InterPro" id="IPR025997">
    <property type="entry name" value="SBP_2_dom"/>
</dbReference>
<evidence type="ECO:0000256" key="3">
    <source>
        <dbReference type="SAM" id="SignalP"/>
    </source>
</evidence>
<evidence type="ECO:0000313" key="5">
    <source>
        <dbReference type="EMBL" id="MFH8546682.1"/>
    </source>
</evidence>
<accession>A0ABW7QNZ2</accession>
<keyword evidence="3" id="KW-0732">Signal</keyword>
<dbReference type="InterPro" id="IPR050555">
    <property type="entry name" value="Bact_Solute-Bind_Prot2"/>
</dbReference>
<keyword evidence="6" id="KW-1185">Reference proteome</keyword>